<evidence type="ECO:0000256" key="1">
    <source>
        <dbReference type="ARBA" id="ARBA00006926"/>
    </source>
</evidence>
<dbReference type="InterPro" id="IPR036249">
    <property type="entry name" value="Thioredoxin-like_sf"/>
</dbReference>
<dbReference type="SUPFAM" id="SSF52833">
    <property type="entry name" value="Thioredoxin-like"/>
    <property type="match status" value="1"/>
</dbReference>
<gene>
    <name evidence="6" type="ORF">BBD42_01560</name>
</gene>
<proteinExistence type="inferred from homology"/>
<dbReference type="PANTHER" id="PTHR11592:SF78">
    <property type="entry name" value="GLUTATHIONE PEROXIDASE"/>
    <property type="match status" value="1"/>
</dbReference>
<evidence type="ECO:0000256" key="3">
    <source>
        <dbReference type="ARBA" id="ARBA00023002"/>
    </source>
</evidence>
<dbReference type="Pfam" id="PF00255">
    <property type="entry name" value="GSHPx"/>
    <property type="match status" value="1"/>
</dbReference>
<dbReference type="InterPro" id="IPR000889">
    <property type="entry name" value="Glutathione_peroxidase"/>
</dbReference>
<dbReference type="PANTHER" id="PTHR11592">
    <property type="entry name" value="GLUTATHIONE PEROXIDASE"/>
    <property type="match status" value="1"/>
</dbReference>
<dbReference type="PROSITE" id="PS00763">
    <property type="entry name" value="GLUTATHIONE_PEROXID_2"/>
    <property type="match status" value="1"/>
</dbReference>
<feature type="active site" evidence="4">
    <location>
        <position position="35"/>
    </location>
</feature>
<evidence type="ECO:0000256" key="5">
    <source>
        <dbReference type="RuleBase" id="RU000499"/>
    </source>
</evidence>
<organism evidence="6">
    <name type="scientific">Paenibacillus sp. BIHB 4019</name>
    <dbReference type="NCBI Taxonomy" id="1870819"/>
    <lineage>
        <taxon>Bacteria</taxon>
        <taxon>Bacillati</taxon>
        <taxon>Bacillota</taxon>
        <taxon>Bacilli</taxon>
        <taxon>Bacillales</taxon>
        <taxon>Paenibacillaceae</taxon>
        <taxon>Paenibacillus</taxon>
    </lineage>
</organism>
<dbReference type="AlphaFoldDB" id="A0A1B2DC74"/>
<evidence type="ECO:0000256" key="2">
    <source>
        <dbReference type="ARBA" id="ARBA00022559"/>
    </source>
</evidence>
<evidence type="ECO:0000313" key="6">
    <source>
        <dbReference type="EMBL" id="ANY65311.1"/>
    </source>
</evidence>
<dbReference type="InterPro" id="IPR029760">
    <property type="entry name" value="GPX_CS"/>
</dbReference>
<sequence>MSIYDFQVKTINGDWLDWSAYQGKVVLIVNTASKCGYSSQFAALQQLYETHHQQGLKILAFPCNQFNDKEPGSDAEVKAYCQQNFGITFQMLSKVDVRGETAHPLFHYLVSEAPFHGFDMQTPNGKWLDQFLREKYPDLHAGDGIKWNFSKFLIDRSGRVAGRFEPTVLPHELDSAISALLKKNEKQGI</sequence>
<dbReference type="RefSeq" id="WP_099516711.1">
    <property type="nucleotide sequence ID" value="NZ_CP016808.1"/>
</dbReference>
<protein>
    <recommendedName>
        <fullName evidence="5">Glutathione peroxidase</fullName>
    </recommendedName>
</protein>
<dbReference type="PIRSF" id="PIRSF000303">
    <property type="entry name" value="Glutathion_perox"/>
    <property type="match status" value="1"/>
</dbReference>
<dbReference type="GO" id="GO:0004601">
    <property type="term" value="F:peroxidase activity"/>
    <property type="evidence" value="ECO:0007669"/>
    <property type="project" value="UniProtKB-KW"/>
</dbReference>
<keyword evidence="3 5" id="KW-0560">Oxidoreductase</keyword>
<dbReference type="GO" id="GO:0034599">
    <property type="term" value="P:cellular response to oxidative stress"/>
    <property type="evidence" value="ECO:0007669"/>
    <property type="project" value="TreeGrafter"/>
</dbReference>
<dbReference type="EMBL" id="CP016808">
    <property type="protein sequence ID" value="ANY65311.1"/>
    <property type="molecule type" value="Genomic_DNA"/>
</dbReference>
<dbReference type="PRINTS" id="PR01011">
    <property type="entry name" value="GLUTPROXDASE"/>
</dbReference>
<name>A0A1B2DC74_9BACL</name>
<dbReference type="Gene3D" id="3.40.30.10">
    <property type="entry name" value="Glutaredoxin"/>
    <property type="match status" value="1"/>
</dbReference>
<dbReference type="CDD" id="cd00340">
    <property type="entry name" value="GSH_Peroxidase"/>
    <property type="match status" value="1"/>
</dbReference>
<dbReference type="PROSITE" id="PS51355">
    <property type="entry name" value="GLUTATHIONE_PEROXID_3"/>
    <property type="match status" value="1"/>
</dbReference>
<reference evidence="6" key="1">
    <citation type="submission" date="2016-08" db="EMBL/GenBank/DDBJ databases">
        <title>Complete Genome Seqeunce of Paenibacillus sp. BIHB 4019 from tea rhizoplane.</title>
        <authorList>
            <person name="Thakur R."/>
            <person name="Swarnkar M.K."/>
            <person name="Gulati A."/>
        </authorList>
    </citation>
    <scope>NUCLEOTIDE SEQUENCE [LARGE SCALE GENOMIC DNA]</scope>
    <source>
        <strain evidence="6">BIHB4019</strain>
    </source>
</reference>
<comment type="similarity">
    <text evidence="1 5">Belongs to the glutathione peroxidase family.</text>
</comment>
<evidence type="ECO:0000256" key="4">
    <source>
        <dbReference type="PIRSR" id="PIRSR000303-1"/>
    </source>
</evidence>
<keyword evidence="2 5" id="KW-0575">Peroxidase</keyword>
<dbReference type="FunFam" id="3.40.30.10:FF:000010">
    <property type="entry name" value="Glutathione peroxidase"/>
    <property type="match status" value="1"/>
</dbReference>
<accession>A0A1B2DC74</accession>